<comment type="pathway">
    <text evidence="1">Protein modification; protein ubiquitination.</text>
</comment>
<evidence type="ECO:0000259" key="4">
    <source>
        <dbReference type="Pfam" id="PF05048"/>
    </source>
</evidence>
<keyword evidence="2" id="KW-0677">Repeat</keyword>
<dbReference type="AlphaFoldDB" id="A0A1W1BUH3"/>
<dbReference type="NCBIfam" id="TIGR04247">
    <property type="entry name" value="NosD_copper_fam"/>
    <property type="match status" value="1"/>
</dbReference>
<sequence length="411" mass="45976">MNCIKRFLISSLLLYTSLCSLEASSALQTAIDNAPDGSILKLPAGVYKGSITINKPITIMGKEDGVIIDGEGNGTVITAKGSYITLKNLHIIGSGDRHEKLDAAIKLSDGKQCEISDCVIEDCLFGIDLQMMNNSIISNNRITSKKMDLGLRGDGLRLWYSNDNIIKKNRLIRSRDMVVWYSHGNEIVDNYGRENRYSLHFMYAGKNIVKNNTYELNSVGIFFMYSQDSIAIGNVIKSSLGATGMGIGLKDVSNFVLKNNTVLYNAQGLYIDRSPFEPDTHNWIEGNKILYNAEALHFHSLSENNIIKDNVIMGNIEDVVNDSRGSKTNENEIAGNYWDKYEGFDRDGDNVGDTPHKVYQYADQLWVYNPDVKFFYASPVISLLNFLAKLAPFTKPLFLMEDKKPQVKIKG</sequence>
<name>A0A1W1BUH3_9ZZZZ</name>
<keyword evidence="3" id="KW-0833">Ubl conjugation pathway</keyword>
<dbReference type="NCBIfam" id="TIGR03804">
    <property type="entry name" value="para_beta_helix"/>
    <property type="match status" value="1"/>
</dbReference>
<evidence type="ECO:0000256" key="1">
    <source>
        <dbReference type="ARBA" id="ARBA00004906"/>
    </source>
</evidence>
<dbReference type="InterPro" id="IPR051550">
    <property type="entry name" value="SCF-Subunits/Alg-Epimerases"/>
</dbReference>
<dbReference type="PANTHER" id="PTHR22990:SF15">
    <property type="entry name" value="F-BOX ONLY PROTEIN 10"/>
    <property type="match status" value="1"/>
</dbReference>
<gene>
    <name evidence="5" type="ORF">MNB_SV-6-689</name>
</gene>
<protein>
    <submittedName>
        <fullName evidence="5">Nitrous oxide reductase maturation protein NosD</fullName>
    </submittedName>
</protein>
<organism evidence="5">
    <name type="scientific">hydrothermal vent metagenome</name>
    <dbReference type="NCBI Taxonomy" id="652676"/>
    <lineage>
        <taxon>unclassified sequences</taxon>
        <taxon>metagenomes</taxon>
        <taxon>ecological metagenomes</taxon>
    </lineage>
</organism>
<evidence type="ECO:0000256" key="3">
    <source>
        <dbReference type="ARBA" id="ARBA00022786"/>
    </source>
</evidence>
<dbReference type="PANTHER" id="PTHR22990">
    <property type="entry name" value="F-BOX ONLY PROTEIN"/>
    <property type="match status" value="1"/>
</dbReference>
<dbReference type="InterPro" id="IPR012334">
    <property type="entry name" value="Pectin_lyas_fold"/>
</dbReference>
<accession>A0A1W1BUH3</accession>
<evidence type="ECO:0000256" key="2">
    <source>
        <dbReference type="ARBA" id="ARBA00022737"/>
    </source>
</evidence>
<evidence type="ECO:0000313" key="5">
    <source>
        <dbReference type="EMBL" id="SFV57117.1"/>
    </source>
</evidence>
<dbReference type="SMART" id="SM00710">
    <property type="entry name" value="PbH1"/>
    <property type="match status" value="8"/>
</dbReference>
<dbReference type="InterPro" id="IPR011050">
    <property type="entry name" value="Pectin_lyase_fold/virulence"/>
</dbReference>
<proteinExistence type="predicted"/>
<dbReference type="InterPro" id="IPR007742">
    <property type="entry name" value="NosD_dom"/>
</dbReference>
<reference evidence="5" key="1">
    <citation type="submission" date="2016-10" db="EMBL/GenBank/DDBJ databases">
        <authorList>
            <person name="de Groot N.N."/>
        </authorList>
    </citation>
    <scope>NUCLEOTIDE SEQUENCE</scope>
</reference>
<dbReference type="InterPro" id="IPR006626">
    <property type="entry name" value="PbH1"/>
</dbReference>
<dbReference type="Gene3D" id="2.160.20.10">
    <property type="entry name" value="Single-stranded right-handed beta-helix, Pectin lyase-like"/>
    <property type="match status" value="1"/>
</dbReference>
<dbReference type="SUPFAM" id="SSF51126">
    <property type="entry name" value="Pectin lyase-like"/>
    <property type="match status" value="1"/>
</dbReference>
<dbReference type="Pfam" id="PF05048">
    <property type="entry name" value="NosD"/>
    <property type="match status" value="1"/>
</dbReference>
<dbReference type="EMBL" id="FPHC01000041">
    <property type="protein sequence ID" value="SFV57117.1"/>
    <property type="molecule type" value="Genomic_DNA"/>
</dbReference>
<dbReference type="InterPro" id="IPR026464">
    <property type="entry name" value="NosD_copper_fam"/>
</dbReference>
<dbReference type="InterPro" id="IPR022441">
    <property type="entry name" value="Para_beta_helix_rpt-2"/>
</dbReference>
<feature type="domain" description="Periplasmic copper-binding protein NosD beta helix" evidence="4">
    <location>
        <begin position="139"/>
        <end position="343"/>
    </location>
</feature>